<feature type="transmembrane region" description="Helical" evidence="1">
    <location>
        <begin position="336"/>
        <end position="356"/>
    </location>
</feature>
<keyword evidence="5" id="KW-1185">Reference proteome</keyword>
<dbReference type="RefSeq" id="WP_106363354.1">
    <property type="nucleotide sequence ID" value="NZ_PVTJ01000002.1"/>
</dbReference>
<evidence type="ECO:0000313" key="5">
    <source>
        <dbReference type="Proteomes" id="UP000238176"/>
    </source>
</evidence>
<dbReference type="NCBIfam" id="TIGR01167">
    <property type="entry name" value="LPXTG_anchor"/>
    <property type="match status" value="1"/>
</dbReference>
<gene>
    <name evidence="4" type="ORF">B0I28_102841</name>
</gene>
<proteinExistence type="predicted"/>
<evidence type="ECO:0000313" key="4">
    <source>
        <dbReference type="EMBL" id="PRY61219.1"/>
    </source>
</evidence>
<organism evidence="4 5">
    <name type="scientific">Glycomyces artemisiae</name>
    <dbReference type="NCBI Taxonomy" id="1076443"/>
    <lineage>
        <taxon>Bacteria</taxon>
        <taxon>Bacillati</taxon>
        <taxon>Actinomycetota</taxon>
        <taxon>Actinomycetes</taxon>
        <taxon>Glycomycetales</taxon>
        <taxon>Glycomycetaceae</taxon>
        <taxon>Glycomyces</taxon>
    </lineage>
</organism>
<dbReference type="Pfam" id="PF08341">
    <property type="entry name" value="TED"/>
    <property type="match status" value="1"/>
</dbReference>
<evidence type="ECO:0000259" key="3">
    <source>
        <dbReference type="Pfam" id="PF08341"/>
    </source>
</evidence>
<sequence length="370" mass="38821">MMSKALKGTFAAAAGVMLGLSGVAAAQAQDEEPTPSGASGSIVFESDGIRLHGNQNPQAVVMGIDLGDGEARTVYCIQIEVGLESDLIHAERPWDSIELDNPDALPLVLGVLLEGYNGNNAADLLAAAGVDGETIDPFSQDEVAYAGTQAAIWELTDGFEINASDPTEGEAGVDTAVLAVHDYLLEIAEPVDEPDFEPYFEVDDSEAVTDGTKVGPFTVSTNFDELTFSQPEGATVVDENGDEVTSFADGQTFYVEFDEAVSASVKLVTDSIIWTTPAGRTFVPVDAEGADVVGQRLILAEEHSSEYAAELEFEIVVEETPSESPKPQLPVTGSSLTTVASIGGAVLVAGVIAMVLMRRRAARADWGSDA</sequence>
<feature type="domain" description="Thioester" evidence="3">
    <location>
        <begin position="74"/>
        <end position="188"/>
    </location>
</feature>
<dbReference type="InterPro" id="IPR013552">
    <property type="entry name" value="Thioester_dom"/>
</dbReference>
<feature type="signal peptide" evidence="2">
    <location>
        <begin position="1"/>
        <end position="28"/>
    </location>
</feature>
<reference evidence="4 5" key="1">
    <citation type="submission" date="2018-03" db="EMBL/GenBank/DDBJ databases">
        <title>Genomic Encyclopedia of Type Strains, Phase III (KMG-III): the genomes of soil and plant-associated and newly described type strains.</title>
        <authorList>
            <person name="Whitman W."/>
        </authorList>
    </citation>
    <scope>NUCLEOTIDE SEQUENCE [LARGE SCALE GENOMIC DNA]</scope>
    <source>
        <strain evidence="4 5">CGMCC 4.7067</strain>
    </source>
</reference>
<feature type="chain" id="PRO_5015568919" evidence="2">
    <location>
        <begin position="29"/>
        <end position="370"/>
    </location>
</feature>
<keyword evidence="2" id="KW-0732">Signal</keyword>
<keyword evidence="1" id="KW-1133">Transmembrane helix</keyword>
<dbReference type="EMBL" id="PVTJ01000002">
    <property type="protein sequence ID" value="PRY61219.1"/>
    <property type="molecule type" value="Genomic_DNA"/>
</dbReference>
<dbReference type="Proteomes" id="UP000238176">
    <property type="component" value="Unassembled WGS sequence"/>
</dbReference>
<keyword evidence="1" id="KW-0812">Transmembrane</keyword>
<name>A0A2T0UTF9_9ACTN</name>
<protein>
    <submittedName>
        <fullName evidence="4">LPXTG-motif cell wall-anchored protein/TQXA domain-containing protein</fullName>
    </submittedName>
</protein>
<keyword evidence="1" id="KW-0472">Membrane</keyword>
<evidence type="ECO:0000256" key="2">
    <source>
        <dbReference type="SAM" id="SignalP"/>
    </source>
</evidence>
<dbReference type="AlphaFoldDB" id="A0A2T0UTF9"/>
<accession>A0A2T0UTF9</accession>
<evidence type="ECO:0000256" key="1">
    <source>
        <dbReference type="SAM" id="Phobius"/>
    </source>
</evidence>
<comment type="caution">
    <text evidence="4">The sequence shown here is derived from an EMBL/GenBank/DDBJ whole genome shotgun (WGS) entry which is preliminary data.</text>
</comment>